<dbReference type="SUPFAM" id="SSF48452">
    <property type="entry name" value="TPR-like"/>
    <property type="match status" value="2"/>
</dbReference>
<reference evidence="1 2" key="1">
    <citation type="submission" date="2015-11" db="EMBL/GenBank/DDBJ databases">
        <title>Genomic analysis of 38 Legionella species identifies large and diverse effector repertoires.</title>
        <authorList>
            <person name="Burstein D."/>
            <person name="Amaro F."/>
            <person name="Zusman T."/>
            <person name="Lifshitz Z."/>
            <person name="Cohen O."/>
            <person name="Gilbert J.A."/>
            <person name="Pupko T."/>
            <person name="Shuman H.A."/>
            <person name="Segal G."/>
        </authorList>
    </citation>
    <scope>NUCLEOTIDE SEQUENCE [LARGE SCALE GENOMIC DNA]</scope>
    <source>
        <strain evidence="1 2">ATCC 51914</strain>
    </source>
</reference>
<dbReference type="STRING" id="66969.Lwal_2302"/>
<proteinExistence type="predicted"/>
<dbReference type="Proteomes" id="UP000054729">
    <property type="component" value="Unassembled WGS sequence"/>
</dbReference>
<dbReference type="Pfam" id="PF13432">
    <property type="entry name" value="TPR_16"/>
    <property type="match status" value="1"/>
</dbReference>
<dbReference type="SMART" id="SM00028">
    <property type="entry name" value="TPR"/>
    <property type="match status" value="4"/>
</dbReference>
<sequence length="580" mass="67028">MYSSKQFDSKTSAKAIEFTVEKFIQFWNYVQSNTTLLELFKRYLIQKPYDRVVGQKLIFQLGQVQPNLKELHEFLTTLCKDIDKGGVNLKELIKRETKEVASEQAEVTFIERLDNNVSIREETTPPDFSFMYQTRSQLLLSPTERALARAARPDSEISGLTENTLEREETLRIAAAHLALGNQYATDKDDLLAERSYRKAVELYGSEDSHTAFSAKRNLVLTLIKLKRPEDALVFYGEVKARLARLTSDERTDESWMALDSDLQDDLQSIKDIYLDLGHKYGNVEQNYPLAEKSYRKAIELYENDDLYGACSTKWNLGLIFIKAGKLEEALVLYRDIKTHIERITPEEHAQIKWMDLEALLKKGFLFIADAYMDLGSKKRFEEHDYHLAEKNYRKAVELYGNEDSYHAFSAKRGLGRMLVKLGRLDEAAILEKEVETRVQRLSLAESMQPDWAKWVTHYSANYLNEIETIEAQYIVLFKDYLKENPKKSPSNEAAKEITQLIAVLKAKPQHDSKLTLIGLMASKQDELRKANSNTFWEEESEFSQLMSNLFKVLHCDQSFLAQAKVAFECYQHRQSSLTL</sequence>
<name>A0A0W1A5H9_9GAMM</name>
<evidence type="ECO:0000313" key="1">
    <source>
        <dbReference type="EMBL" id="KTD76580.1"/>
    </source>
</evidence>
<protein>
    <submittedName>
        <fullName evidence="1">Tetratricopeptide repeat protein</fullName>
    </submittedName>
</protein>
<dbReference type="OrthoDB" id="9204495at2"/>
<gene>
    <name evidence="1" type="ORF">Lwal_2302</name>
</gene>
<evidence type="ECO:0000313" key="2">
    <source>
        <dbReference type="Proteomes" id="UP000054729"/>
    </source>
</evidence>
<dbReference type="AlphaFoldDB" id="A0A0W1A5H9"/>
<dbReference type="InterPro" id="IPR011990">
    <property type="entry name" value="TPR-like_helical_dom_sf"/>
</dbReference>
<organism evidence="1 2">
    <name type="scientific">Legionella waltersii</name>
    <dbReference type="NCBI Taxonomy" id="66969"/>
    <lineage>
        <taxon>Bacteria</taxon>
        <taxon>Pseudomonadati</taxon>
        <taxon>Pseudomonadota</taxon>
        <taxon>Gammaproteobacteria</taxon>
        <taxon>Legionellales</taxon>
        <taxon>Legionellaceae</taxon>
        <taxon>Legionella</taxon>
    </lineage>
</organism>
<dbReference type="PATRIC" id="fig|66969.6.peg.2504"/>
<dbReference type="Gene3D" id="1.25.40.10">
    <property type="entry name" value="Tetratricopeptide repeat domain"/>
    <property type="match status" value="2"/>
</dbReference>
<comment type="caution">
    <text evidence="1">The sequence shown here is derived from an EMBL/GenBank/DDBJ whole genome shotgun (WGS) entry which is preliminary data.</text>
</comment>
<dbReference type="RefSeq" id="WP_058480925.1">
    <property type="nucleotide sequence ID" value="NZ_CAAAIQ010000001.1"/>
</dbReference>
<dbReference type="InterPro" id="IPR019734">
    <property type="entry name" value="TPR_rpt"/>
</dbReference>
<dbReference type="EMBL" id="LNZB01000051">
    <property type="protein sequence ID" value="KTD76580.1"/>
    <property type="molecule type" value="Genomic_DNA"/>
</dbReference>
<accession>A0A0W1A5H9</accession>
<keyword evidence="2" id="KW-1185">Reference proteome</keyword>